<sequence length="69" mass="7592">MQTGLSPMWLFVAVLMALVIVDIVRNDVKVAPRWAWIGATVLLFPIGPILYLLWGRASRRTQGNLSAGA</sequence>
<keyword evidence="5 6" id="KW-0472">Membrane</keyword>
<evidence type="ECO:0000256" key="4">
    <source>
        <dbReference type="ARBA" id="ARBA00022989"/>
    </source>
</evidence>
<evidence type="ECO:0000256" key="2">
    <source>
        <dbReference type="ARBA" id="ARBA00022475"/>
    </source>
</evidence>
<evidence type="ECO:0000256" key="6">
    <source>
        <dbReference type="SAM" id="Phobius"/>
    </source>
</evidence>
<dbReference type="GO" id="GO:0005886">
    <property type="term" value="C:plasma membrane"/>
    <property type="evidence" value="ECO:0007669"/>
    <property type="project" value="UniProtKB-SubCell"/>
</dbReference>
<evidence type="ECO:0000259" key="7">
    <source>
        <dbReference type="Pfam" id="PF13396"/>
    </source>
</evidence>
<evidence type="ECO:0000256" key="5">
    <source>
        <dbReference type="ARBA" id="ARBA00023136"/>
    </source>
</evidence>
<comment type="subcellular location">
    <subcellularLocation>
        <location evidence="1">Cell membrane</location>
        <topology evidence="1">Multi-pass membrane protein</topology>
    </subcellularLocation>
</comment>
<keyword evidence="3 6" id="KW-0812">Transmembrane</keyword>
<dbReference type="Pfam" id="PF13396">
    <property type="entry name" value="PLDc_N"/>
    <property type="match status" value="1"/>
</dbReference>
<protein>
    <submittedName>
        <fullName evidence="8">PLD nuclease N-terminal domain-containing protein</fullName>
    </submittedName>
</protein>
<organism evidence="8">
    <name type="scientific">Demequina capsici</name>
    <dbReference type="NCBI Taxonomy" id="3075620"/>
    <lineage>
        <taxon>Bacteria</taxon>
        <taxon>Bacillati</taxon>
        <taxon>Actinomycetota</taxon>
        <taxon>Actinomycetes</taxon>
        <taxon>Micrococcales</taxon>
        <taxon>Demequinaceae</taxon>
        <taxon>Demequina</taxon>
    </lineage>
</organism>
<feature type="domain" description="Cardiolipin synthase N-terminal" evidence="7">
    <location>
        <begin position="14"/>
        <end position="56"/>
    </location>
</feature>
<accession>A0AA96FCH1</accession>
<name>A0AA96FCH1_9MICO</name>
<keyword evidence="2" id="KW-1003">Cell membrane</keyword>
<gene>
    <name evidence="8" type="ORF">RN607_13505</name>
</gene>
<dbReference type="Proteomes" id="UP001303408">
    <property type="component" value="Chromosome"/>
</dbReference>
<evidence type="ECO:0000256" key="1">
    <source>
        <dbReference type="ARBA" id="ARBA00004651"/>
    </source>
</evidence>
<dbReference type="AlphaFoldDB" id="A0AA96FCH1"/>
<evidence type="ECO:0000313" key="8">
    <source>
        <dbReference type="EMBL" id="WNM27202.1"/>
    </source>
</evidence>
<dbReference type="RefSeq" id="WP_313543131.1">
    <property type="nucleotide sequence ID" value="NZ_CP134880.1"/>
</dbReference>
<feature type="transmembrane region" description="Helical" evidence="6">
    <location>
        <begin position="36"/>
        <end position="54"/>
    </location>
</feature>
<evidence type="ECO:0000256" key="3">
    <source>
        <dbReference type="ARBA" id="ARBA00022692"/>
    </source>
</evidence>
<proteinExistence type="predicted"/>
<reference evidence="8" key="1">
    <citation type="submission" date="2023-09" db="EMBL/GenBank/DDBJ databases">
        <title>Demequina sp. a novel bacteria isolated from Capsicum annuum.</title>
        <authorList>
            <person name="Humaira Z."/>
            <person name="Lee J."/>
            <person name="Cho D."/>
        </authorList>
    </citation>
    <scope>NUCLEOTIDE SEQUENCE</scope>
    <source>
        <strain evidence="8">PMTSA13</strain>
    </source>
</reference>
<keyword evidence="4 6" id="KW-1133">Transmembrane helix</keyword>
<dbReference type="KEGG" id="dcp:RN607_13505"/>
<dbReference type="EMBL" id="CP134880">
    <property type="protein sequence ID" value="WNM27202.1"/>
    <property type="molecule type" value="Genomic_DNA"/>
</dbReference>
<dbReference type="InterPro" id="IPR027379">
    <property type="entry name" value="CLS_N"/>
</dbReference>